<proteinExistence type="inferred from homology"/>
<dbReference type="PROSITE" id="PS00435">
    <property type="entry name" value="PEROXIDASE_1"/>
    <property type="match status" value="1"/>
</dbReference>
<keyword evidence="12" id="KW-0325">Glycoprotein</keyword>
<keyword evidence="6 17" id="KW-0349">Heme</keyword>
<feature type="domain" description="Plant heme peroxidase family profile" evidence="18">
    <location>
        <begin position="27"/>
        <end position="324"/>
    </location>
</feature>
<feature type="active site" description="Proton acceptor" evidence="13">
    <location>
        <position position="68"/>
    </location>
</feature>
<comment type="catalytic activity">
    <reaction evidence="1 17">
        <text>2 a phenolic donor + H2O2 = 2 a phenolic radical donor + 2 H2O</text>
        <dbReference type="Rhea" id="RHEA:56136"/>
        <dbReference type="ChEBI" id="CHEBI:15377"/>
        <dbReference type="ChEBI" id="CHEBI:16240"/>
        <dbReference type="ChEBI" id="CHEBI:139520"/>
        <dbReference type="ChEBI" id="CHEBI:139521"/>
        <dbReference type="EC" id="1.11.1.7"/>
    </reaction>
</comment>
<dbReference type="GO" id="GO:0005576">
    <property type="term" value="C:extracellular region"/>
    <property type="evidence" value="ECO:0007669"/>
    <property type="project" value="UniProtKB-SubCell"/>
</dbReference>
<keyword evidence="17" id="KW-0376">Hydrogen peroxide</keyword>
<evidence type="ECO:0000256" key="6">
    <source>
        <dbReference type="ARBA" id="ARBA00022617"/>
    </source>
</evidence>
<dbReference type="EMBL" id="JABFUD020000001">
    <property type="protein sequence ID" value="KAI5084322.1"/>
    <property type="molecule type" value="Genomic_DNA"/>
</dbReference>
<evidence type="ECO:0000256" key="9">
    <source>
        <dbReference type="ARBA" id="ARBA00023002"/>
    </source>
</evidence>
<dbReference type="InterPro" id="IPR002016">
    <property type="entry name" value="Haem_peroxidase"/>
</dbReference>
<comment type="cofactor">
    <cofactor evidence="14 17">
        <name>heme b</name>
        <dbReference type="ChEBI" id="CHEBI:60344"/>
    </cofactor>
    <text evidence="14 17">Binds 1 heme b (iron(II)-protoporphyrin IX) group per subunit.</text>
</comment>
<evidence type="ECO:0000259" key="18">
    <source>
        <dbReference type="PROSITE" id="PS50873"/>
    </source>
</evidence>
<feature type="signal peptide" evidence="17">
    <location>
        <begin position="1"/>
        <end position="23"/>
    </location>
</feature>
<dbReference type="PANTHER" id="PTHR31517">
    <property type="match status" value="1"/>
</dbReference>
<evidence type="ECO:0000256" key="2">
    <source>
        <dbReference type="ARBA" id="ARBA00002322"/>
    </source>
</evidence>
<dbReference type="InterPro" id="IPR010255">
    <property type="entry name" value="Haem_peroxidase_sf"/>
</dbReference>
<evidence type="ECO:0000256" key="3">
    <source>
        <dbReference type="ARBA" id="ARBA00006873"/>
    </source>
</evidence>
<dbReference type="FunFam" id="1.10.520.10:FF:000010">
    <property type="entry name" value="Peroxidase"/>
    <property type="match status" value="1"/>
</dbReference>
<dbReference type="AlphaFoldDB" id="A0A9D4ZSY5"/>
<feature type="binding site" evidence="14">
    <location>
        <position position="74"/>
    </location>
    <ligand>
        <name>Ca(2+)</name>
        <dbReference type="ChEBI" id="CHEBI:29108"/>
        <label>1</label>
    </ligand>
</feature>
<dbReference type="InterPro" id="IPR019793">
    <property type="entry name" value="Peroxidases_heam-ligand_BS"/>
</dbReference>
<feature type="disulfide bond" evidence="16">
    <location>
        <begin position="70"/>
        <end position="75"/>
    </location>
</feature>
<dbReference type="PANTHER" id="PTHR31517:SF80">
    <property type="entry name" value="PEROXIDASE"/>
    <property type="match status" value="1"/>
</dbReference>
<name>A0A9D4ZSY5_ADICA</name>
<evidence type="ECO:0000256" key="16">
    <source>
        <dbReference type="PIRSR" id="PIRSR600823-5"/>
    </source>
</evidence>
<feature type="site" description="Transition state stabilizer" evidence="15">
    <location>
        <position position="64"/>
    </location>
</feature>
<keyword evidence="17" id="KW-0964">Secreted</keyword>
<feature type="binding site" evidence="14">
    <location>
        <position position="244"/>
    </location>
    <ligand>
        <name>Ca(2+)</name>
        <dbReference type="ChEBI" id="CHEBI:29108"/>
        <label>2</label>
    </ligand>
</feature>
<evidence type="ECO:0000256" key="5">
    <source>
        <dbReference type="ARBA" id="ARBA00022559"/>
    </source>
</evidence>
<comment type="subcellular location">
    <subcellularLocation>
        <location evidence="17">Secreted</location>
    </subcellularLocation>
</comment>
<feature type="binding site" description="axial binding residue" evidence="14">
    <location>
        <position position="194"/>
    </location>
    <ligand>
        <name>heme b</name>
        <dbReference type="ChEBI" id="CHEBI:60344"/>
    </ligand>
    <ligandPart>
        <name>Fe</name>
        <dbReference type="ChEBI" id="CHEBI:18248"/>
    </ligandPart>
</feature>
<dbReference type="PRINTS" id="PR00461">
    <property type="entry name" value="PLPEROXIDASE"/>
</dbReference>
<dbReference type="PROSITE" id="PS50873">
    <property type="entry name" value="PEROXIDASE_4"/>
    <property type="match status" value="1"/>
</dbReference>
<feature type="binding site" evidence="14">
    <location>
        <position position="252"/>
    </location>
    <ligand>
        <name>Ca(2+)</name>
        <dbReference type="ChEBI" id="CHEBI:29108"/>
        <label>2</label>
    </ligand>
</feature>
<dbReference type="GO" id="GO:0006979">
    <property type="term" value="P:response to oxidative stress"/>
    <property type="evidence" value="ECO:0007669"/>
    <property type="project" value="UniProtKB-UniRule"/>
</dbReference>
<dbReference type="CDD" id="cd00693">
    <property type="entry name" value="secretory_peroxidase"/>
    <property type="match status" value="1"/>
</dbReference>
<dbReference type="Proteomes" id="UP000886520">
    <property type="component" value="Chromosome 1"/>
</dbReference>
<dbReference type="InterPro" id="IPR000823">
    <property type="entry name" value="Peroxidase_pln"/>
</dbReference>
<keyword evidence="9 17" id="KW-0560">Oxidoreductase</keyword>
<evidence type="ECO:0000256" key="10">
    <source>
        <dbReference type="ARBA" id="ARBA00023004"/>
    </source>
</evidence>
<feature type="binding site" evidence="14">
    <location>
        <position position="78"/>
    </location>
    <ligand>
        <name>Ca(2+)</name>
        <dbReference type="ChEBI" id="CHEBI:29108"/>
        <label>1</label>
    </ligand>
</feature>
<dbReference type="InterPro" id="IPR033905">
    <property type="entry name" value="Secretory_peroxidase"/>
</dbReference>
<comment type="function">
    <text evidence="2">Removal of H(2)O(2), oxidation of toxic reductants, biosynthesis and degradation of lignin, suberization, auxin catabolism, response to environmental stresses such as wounding, pathogen attack and oxidative stress. These functions might be dependent on each isozyme/isoform in each plant tissue.</text>
</comment>
<dbReference type="GO" id="GO:0042744">
    <property type="term" value="P:hydrogen peroxide catabolic process"/>
    <property type="evidence" value="ECO:0007669"/>
    <property type="project" value="UniProtKB-KW"/>
</dbReference>
<reference evidence="19" key="1">
    <citation type="submission" date="2021-01" db="EMBL/GenBank/DDBJ databases">
        <title>Adiantum capillus-veneris genome.</title>
        <authorList>
            <person name="Fang Y."/>
            <person name="Liao Q."/>
        </authorList>
    </citation>
    <scope>NUCLEOTIDE SEQUENCE</scope>
    <source>
        <strain evidence="19">H3</strain>
        <tissue evidence="19">Leaf</tissue>
    </source>
</reference>
<feature type="binding site" evidence="14">
    <location>
        <position position="69"/>
    </location>
    <ligand>
        <name>Ca(2+)</name>
        <dbReference type="ChEBI" id="CHEBI:29108"/>
        <label>1</label>
    </ligand>
</feature>
<keyword evidence="8 17" id="KW-0732">Signal</keyword>
<dbReference type="OrthoDB" id="2859658at2759"/>
<dbReference type="Gene3D" id="1.10.520.10">
    <property type="match status" value="1"/>
</dbReference>
<dbReference type="GO" id="GO:0046872">
    <property type="term" value="F:metal ion binding"/>
    <property type="evidence" value="ECO:0007669"/>
    <property type="project" value="UniProtKB-UniRule"/>
</dbReference>
<comment type="similarity">
    <text evidence="17">Belongs to the peroxidase family. Classical plant (class III) peroxidase subfamily.</text>
</comment>
<dbReference type="SUPFAM" id="SSF48113">
    <property type="entry name" value="Heme-dependent peroxidases"/>
    <property type="match status" value="1"/>
</dbReference>
<protein>
    <recommendedName>
        <fullName evidence="4 17">Peroxidase</fullName>
        <ecNumber evidence="4 17">1.11.1.7</ecNumber>
    </recommendedName>
</protein>
<feature type="binding site" evidence="14">
    <location>
        <position position="72"/>
    </location>
    <ligand>
        <name>Ca(2+)</name>
        <dbReference type="ChEBI" id="CHEBI:29108"/>
        <label>1</label>
    </ligand>
</feature>
<evidence type="ECO:0000256" key="4">
    <source>
        <dbReference type="ARBA" id="ARBA00012313"/>
    </source>
</evidence>
<keyword evidence="11 16" id="KW-1015">Disulfide bond</keyword>
<comment type="cofactor">
    <cofactor evidence="14 17">
        <name>Ca(2+)</name>
        <dbReference type="ChEBI" id="CHEBI:29108"/>
    </cofactor>
    <text evidence="14 17">Binds 2 calcium ions per subunit.</text>
</comment>
<feature type="binding site" evidence="14">
    <location>
        <position position="90"/>
    </location>
    <ligand>
        <name>Ca(2+)</name>
        <dbReference type="ChEBI" id="CHEBI:29108"/>
        <label>1</label>
    </ligand>
</feature>
<evidence type="ECO:0000256" key="13">
    <source>
        <dbReference type="PIRSR" id="PIRSR600823-1"/>
    </source>
</evidence>
<keyword evidence="14 17" id="KW-0106">Calcium</keyword>
<dbReference type="GO" id="GO:0140825">
    <property type="term" value="F:lactoperoxidase activity"/>
    <property type="evidence" value="ECO:0007669"/>
    <property type="project" value="UniProtKB-EC"/>
</dbReference>
<comment type="similarity">
    <text evidence="3">Belongs to the peroxidase family. Ascorbate peroxidase subfamily.</text>
</comment>
<evidence type="ECO:0000256" key="8">
    <source>
        <dbReference type="ARBA" id="ARBA00022729"/>
    </source>
</evidence>
<dbReference type="Gene3D" id="1.10.420.10">
    <property type="entry name" value="Peroxidase, domain 2"/>
    <property type="match status" value="1"/>
</dbReference>
<feature type="disulfide bond" evidence="16">
    <location>
        <begin position="201"/>
        <end position="228"/>
    </location>
</feature>
<sequence>MAKGIIVFFSFLLLLASPYLASASGSGLSYDFYKTTCPSLELLVKKEVARIYYIHGNAAISFLRNMFHDCAVQGCDASLLLESVPGHPGEKGSEHNTGMRNFKYVDEIKAAVEKACPGVVSCADIIILSGRDGVAMLGGPQFKVKTGRRDTRKFSLAAADATLLPQDVDVTTFLNLMETFGLDIREAVALIGAHTVGRTHCKNLVKRLYPTVDPTLNYTYSYYLKKRCPTPHPPLKAVLYSRNDPITPMKFDNNYFKNVIQMKGLLKLDNALYLDPRTKPYVVKMAKDNNYFYAQFVEGISILTEYKVLTGLQGEIRKHCKWVN</sequence>
<feature type="binding site" evidence="14">
    <location>
        <position position="76"/>
    </location>
    <ligand>
        <name>Ca(2+)</name>
        <dbReference type="ChEBI" id="CHEBI:29108"/>
        <label>1</label>
    </ligand>
</feature>
<evidence type="ECO:0000313" key="19">
    <source>
        <dbReference type="EMBL" id="KAI5084322.1"/>
    </source>
</evidence>
<evidence type="ECO:0000256" key="11">
    <source>
        <dbReference type="ARBA" id="ARBA00023157"/>
    </source>
</evidence>
<keyword evidence="7 14" id="KW-0479">Metal-binding</keyword>
<gene>
    <name evidence="19" type="ORF">GOP47_0000491</name>
</gene>
<keyword evidence="5 17" id="KW-0575">Peroxidase</keyword>
<evidence type="ECO:0000256" key="12">
    <source>
        <dbReference type="ARBA" id="ARBA00023180"/>
    </source>
</evidence>
<dbReference type="Pfam" id="PF00141">
    <property type="entry name" value="peroxidase"/>
    <property type="match status" value="1"/>
</dbReference>
<evidence type="ECO:0000256" key="17">
    <source>
        <dbReference type="RuleBase" id="RU362060"/>
    </source>
</evidence>
<dbReference type="PRINTS" id="PR00458">
    <property type="entry name" value="PEROXIDASE"/>
</dbReference>
<organism evidence="19 20">
    <name type="scientific">Adiantum capillus-veneris</name>
    <name type="common">Maidenhair fern</name>
    <dbReference type="NCBI Taxonomy" id="13818"/>
    <lineage>
        <taxon>Eukaryota</taxon>
        <taxon>Viridiplantae</taxon>
        <taxon>Streptophyta</taxon>
        <taxon>Embryophyta</taxon>
        <taxon>Tracheophyta</taxon>
        <taxon>Polypodiopsida</taxon>
        <taxon>Polypodiidae</taxon>
        <taxon>Polypodiales</taxon>
        <taxon>Pteridineae</taxon>
        <taxon>Pteridaceae</taxon>
        <taxon>Vittarioideae</taxon>
        <taxon>Adiantum</taxon>
    </lineage>
</organism>
<feature type="disulfide bond" evidence="16">
    <location>
        <begin position="122"/>
        <end position="320"/>
    </location>
</feature>
<dbReference type="FunFam" id="1.10.420.10:FF:000007">
    <property type="entry name" value="Peroxidase"/>
    <property type="match status" value="1"/>
</dbReference>
<evidence type="ECO:0000256" key="15">
    <source>
        <dbReference type="PIRSR" id="PIRSR600823-4"/>
    </source>
</evidence>
<feature type="disulfide bond" evidence="16">
    <location>
        <begin position="37"/>
        <end position="116"/>
    </location>
</feature>
<evidence type="ECO:0000313" key="20">
    <source>
        <dbReference type="Proteomes" id="UP000886520"/>
    </source>
</evidence>
<feature type="binding site" evidence="14">
    <location>
        <position position="247"/>
    </location>
    <ligand>
        <name>Ca(2+)</name>
        <dbReference type="ChEBI" id="CHEBI:29108"/>
        <label>2</label>
    </ligand>
</feature>
<accession>A0A9D4ZSY5</accession>
<feature type="chain" id="PRO_5039755335" description="Peroxidase" evidence="17">
    <location>
        <begin position="24"/>
        <end position="324"/>
    </location>
</feature>
<evidence type="ECO:0000256" key="14">
    <source>
        <dbReference type="PIRSR" id="PIRSR600823-3"/>
    </source>
</evidence>
<evidence type="ECO:0000256" key="7">
    <source>
        <dbReference type="ARBA" id="ARBA00022723"/>
    </source>
</evidence>
<evidence type="ECO:0000256" key="1">
    <source>
        <dbReference type="ARBA" id="ARBA00000189"/>
    </source>
</evidence>
<keyword evidence="10 14" id="KW-0408">Iron</keyword>
<feature type="binding site" evidence="14">
    <location>
        <position position="195"/>
    </location>
    <ligand>
        <name>Ca(2+)</name>
        <dbReference type="ChEBI" id="CHEBI:29108"/>
        <label>2</label>
    </ligand>
</feature>
<keyword evidence="20" id="KW-1185">Reference proteome</keyword>
<comment type="caution">
    <text evidence="19">The sequence shown here is derived from an EMBL/GenBank/DDBJ whole genome shotgun (WGS) entry which is preliminary data.</text>
</comment>
<dbReference type="EC" id="1.11.1.7" evidence="4 17"/>
<dbReference type="GO" id="GO:0020037">
    <property type="term" value="F:heme binding"/>
    <property type="evidence" value="ECO:0007669"/>
    <property type="project" value="UniProtKB-UniRule"/>
</dbReference>